<keyword evidence="2" id="KW-1185">Reference proteome</keyword>
<dbReference type="EMBL" id="VITR01000029">
    <property type="protein sequence ID" value="TWB33854.1"/>
    <property type="molecule type" value="Genomic_DNA"/>
</dbReference>
<evidence type="ECO:0000313" key="2">
    <source>
        <dbReference type="Proteomes" id="UP000315751"/>
    </source>
</evidence>
<dbReference type="AlphaFoldDB" id="A0A560GJJ9"/>
<gene>
    <name evidence="1" type="ORF">FBZ90_12920</name>
</gene>
<proteinExistence type="predicted"/>
<comment type="caution">
    <text evidence="1">The sequence shown here is derived from an EMBL/GenBank/DDBJ whole genome shotgun (WGS) entry which is preliminary data.</text>
</comment>
<dbReference type="SUPFAM" id="SSF102405">
    <property type="entry name" value="MCP/YpsA-like"/>
    <property type="match status" value="1"/>
</dbReference>
<dbReference type="Proteomes" id="UP000315751">
    <property type="component" value="Unassembled WGS sequence"/>
</dbReference>
<accession>A0A560GJJ9</accession>
<protein>
    <submittedName>
        <fullName evidence="1">Uncharacterized protein</fullName>
    </submittedName>
</protein>
<name>A0A560GJJ9_9PROT</name>
<evidence type="ECO:0000313" key="1">
    <source>
        <dbReference type="EMBL" id="TWB33854.1"/>
    </source>
</evidence>
<reference evidence="1 2" key="1">
    <citation type="submission" date="2019-06" db="EMBL/GenBank/DDBJ databases">
        <title>Genomic Encyclopedia of Type Strains, Phase IV (KMG-V): Genome sequencing to study the core and pangenomes of soil and plant-associated prokaryotes.</title>
        <authorList>
            <person name="Whitman W."/>
        </authorList>
    </citation>
    <scope>NUCLEOTIDE SEQUENCE [LARGE SCALE GENOMIC DNA]</scope>
    <source>
        <strain evidence="1 2">BR 11622</strain>
    </source>
</reference>
<organism evidence="1 2">
    <name type="scientific">Nitrospirillum amazonense</name>
    <dbReference type="NCBI Taxonomy" id="28077"/>
    <lineage>
        <taxon>Bacteria</taxon>
        <taxon>Pseudomonadati</taxon>
        <taxon>Pseudomonadota</taxon>
        <taxon>Alphaproteobacteria</taxon>
        <taxon>Rhodospirillales</taxon>
        <taxon>Azospirillaceae</taxon>
        <taxon>Nitrospirillum</taxon>
    </lineage>
</organism>
<sequence length="216" mass="22832">MPHHPLTLGITGHRPNRLAFNRLSDLAGDVGDLLDRLRDFAPPGNSLTLVSSLAEGADRIAASAALARLVALVCPLPFPIDEYCRDFADAASVAEFHSLLARAREVVILPGRRDGTATAYALAGGWMLDHVGLLIAIWDGGASAGAGGTRDLIGQALARGIPVIWLHATEEFPPRLLRPQVGVSCNEGENLDNSTLRLLLASWTALTDDGGQDAAF</sequence>
<dbReference type="Gene3D" id="3.40.50.450">
    <property type="match status" value="1"/>
</dbReference>